<evidence type="ECO:0000259" key="11">
    <source>
        <dbReference type="PROSITE" id="PS50158"/>
    </source>
</evidence>
<feature type="compositionally biased region" description="Basic residues" evidence="10">
    <location>
        <begin position="531"/>
        <end position="556"/>
    </location>
</feature>
<feature type="region of interest" description="Disordered" evidence="10">
    <location>
        <begin position="1"/>
        <end position="29"/>
    </location>
</feature>
<dbReference type="InterPro" id="IPR051644">
    <property type="entry name" value="TRAMP_AT-DNA-binding"/>
</dbReference>
<keyword evidence="13" id="KW-1185">Reference proteome</keyword>
<dbReference type="SUPFAM" id="SSF57756">
    <property type="entry name" value="Retrovirus zinc finger-like domains"/>
    <property type="match status" value="3"/>
</dbReference>
<evidence type="ECO:0000256" key="3">
    <source>
        <dbReference type="ARBA" id="ARBA00022737"/>
    </source>
</evidence>
<dbReference type="GO" id="GO:0071037">
    <property type="term" value="P:nuclear polyadenylation-dependent snRNA catabolic process"/>
    <property type="evidence" value="ECO:0007669"/>
    <property type="project" value="TreeGrafter"/>
</dbReference>
<dbReference type="PROSITE" id="PS50158">
    <property type="entry name" value="ZF_CCHC"/>
    <property type="match status" value="5"/>
</dbReference>
<dbReference type="InterPro" id="IPR001878">
    <property type="entry name" value="Znf_CCHC"/>
</dbReference>
<evidence type="ECO:0000256" key="10">
    <source>
        <dbReference type="SAM" id="MobiDB-lite"/>
    </source>
</evidence>
<name>A0A3B3SRZ3_9TELE</name>
<dbReference type="GO" id="GO:0071036">
    <property type="term" value="P:nuclear polyadenylation-dependent snoRNA catabolic process"/>
    <property type="evidence" value="ECO:0007669"/>
    <property type="project" value="TreeGrafter"/>
</dbReference>
<feature type="domain" description="CCHC-type" evidence="11">
    <location>
        <begin position="373"/>
        <end position="388"/>
    </location>
</feature>
<dbReference type="GO" id="GO:0031499">
    <property type="term" value="C:TRAMP complex"/>
    <property type="evidence" value="ECO:0007669"/>
    <property type="project" value="TreeGrafter"/>
</dbReference>
<dbReference type="GO" id="GO:0071039">
    <property type="term" value="P:nuclear polyadenylation-dependent CUT catabolic process"/>
    <property type="evidence" value="ECO:0007669"/>
    <property type="project" value="TreeGrafter"/>
</dbReference>
<feature type="region of interest" description="Disordered" evidence="10">
    <location>
        <begin position="477"/>
        <end position="636"/>
    </location>
</feature>
<feature type="compositionally biased region" description="Polar residues" evidence="10">
    <location>
        <begin position="44"/>
        <end position="65"/>
    </location>
</feature>
<evidence type="ECO:0000256" key="1">
    <source>
        <dbReference type="ARBA" id="ARBA00004604"/>
    </source>
</evidence>
<feature type="region of interest" description="Disordered" evidence="10">
    <location>
        <begin position="44"/>
        <end position="166"/>
    </location>
</feature>
<evidence type="ECO:0000256" key="5">
    <source>
        <dbReference type="ARBA" id="ARBA00022833"/>
    </source>
</evidence>
<feature type="domain" description="CCHC-type" evidence="11">
    <location>
        <begin position="311"/>
        <end position="326"/>
    </location>
</feature>
<evidence type="ECO:0000256" key="7">
    <source>
        <dbReference type="ARBA" id="ARBA00041190"/>
    </source>
</evidence>
<sequence length="636" mass="72455">MYSEYQEREEYEDELYKDEDGSSSSEVDSELEFRLYSQLHYCSSSRQQENQNGLEGNWEGQQENRNGLEGNREGQQENRNGLEGNQEGQQENRNGLEGNREGQHENRQQQAVIVIDSGPEVVTLSDSTEDEEGVCVSKGLKSQPPGSAHGRRVPPQSTPRKVSADTSLGETAWENAVITLGSDSDLTLDSDSDDLENWMILGQNKLEGDCRIQLNLEGMGNSSPTEDGDDTNQIWTISKRDMMVIFTCKGSVFVTVILRIKGLKSSLNSVYLCAEVTSCPPSPIIKAQISNRRSGTRYSTNRYYTDKTVTCRSCNKLGHLSKNCPEPKLPSCLLCGNQGHIQHNCPHRHCANCGRPGHGYEDCVERASWTKQCYRCTMPGHFHDECPEIWRQYHLTTKTGPPVKPDREAPPRSPAYCYNCSRKGHFGFECKERRMFNGTYPTAPYIYYYDKEKDISKRDKRMAKKVQDLQEAGLLVQTQPDQTLTVGGEEENQPRKKRKLTKGCARKQHKDKKASPQGKSEQKEAGQEKTGKRHHLLSKPWRQKRKERRQQKKQRRERAAQQPAAPRDPEDFPRGPKKRTGTPVSAHKGKGTPGLFNHADRGLKGKRRRPRGRDRKPENLYPTDENLFLIKQRRKK</sequence>
<protein>
    <recommendedName>
        <fullName evidence="7">Zinc finger CCHC domain-containing protein 7</fullName>
    </recommendedName>
    <alternativeName>
        <fullName evidence="8">TRAMP-like complex RNA-binding factor ZCCHC7</fullName>
    </alternativeName>
</protein>
<dbReference type="GO" id="GO:0071038">
    <property type="term" value="P:TRAMP-dependent tRNA surveillance pathway"/>
    <property type="evidence" value="ECO:0007669"/>
    <property type="project" value="TreeGrafter"/>
</dbReference>
<evidence type="ECO:0000313" key="13">
    <source>
        <dbReference type="Proteomes" id="UP000261540"/>
    </source>
</evidence>
<dbReference type="GO" id="GO:0003723">
    <property type="term" value="F:RNA binding"/>
    <property type="evidence" value="ECO:0007669"/>
    <property type="project" value="TreeGrafter"/>
</dbReference>
<dbReference type="GO" id="GO:0071035">
    <property type="term" value="P:nuclear polyadenylation-dependent rRNA catabolic process"/>
    <property type="evidence" value="ECO:0007669"/>
    <property type="project" value="TreeGrafter"/>
</dbReference>
<feature type="compositionally biased region" description="Basic and acidic residues" evidence="10">
    <location>
        <begin position="520"/>
        <end position="530"/>
    </location>
</feature>
<dbReference type="GO" id="GO:0005730">
    <property type="term" value="C:nucleolus"/>
    <property type="evidence" value="ECO:0007669"/>
    <property type="project" value="UniProtKB-SubCell"/>
</dbReference>
<proteinExistence type="predicted"/>
<dbReference type="FunFam" id="4.10.60.10:FF:000020">
    <property type="entry name" value="Zinc finger CCHC domain-containing protein 7"/>
    <property type="match status" value="1"/>
</dbReference>
<keyword evidence="2" id="KW-0479">Metal-binding</keyword>
<dbReference type="PANTHER" id="PTHR46543:SF1">
    <property type="entry name" value="ZINC FINGER CCHC DOMAIN-CONTAINING PROTEIN 7"/>
    <property type="match status" value="1"/>
</dbReference>
<evidence type="ECO:0000256" key="6">
    <source>
        <dbReference type="ARBA" id="ARBA00023242"/>
    </source>
</evidence>
<feature type="domain" description="CCHC-type" evidence="11">
    <location>
        <begin position="417"/>
        <end position="432"/>
    </location>
</feature>
<evidence type="ECO:0000256" key="2">
    <source>
        <dbReference type="ARBA" id="ARBA00022723"/>
    </source>
</evidence>
<gene>
    <name evidence="12" type="primary">ZCCHC7</name>
</gene>
<dbReference type="STRING" id="1676925.ENSPKIP00000032866"/>
<dbReference type="Ensembl" id="ENSPKIT00000013743.1">
    <property type="protein sequence ID" value="ENSPKIP00000032866.1"/>
    <property type="gene ID" value="ENSPKIG00000012787.1"/>
</dbReference>
<dbReference type="Pfam" id="PF00098">
    <property type="entry name" value="zf-CCHC"/>
    <property type="match status" value="1"/>
</dbReference>
<feature type="domain" description="CCHC-type" evidence="11">
    <location>
        <begin position="350"/>
        <end position="363"/>
    </location>
</feature>
<comment type="subcellular location">
    <subcellularLocation>
        <location evidence="1">Nucleus</location>
        <location evidence="1">Nucleolus</location>
    </subcellularLocation>
</comment>
<dbReference type="GeneTree" id="ENSGT00950000183041"/>
<dbReference type="SMART" id="SM00343">
    <property type="entry name" value="ZnF_C2HC"/>
    <property type="match status" value="5"/>
</dbReference>
<reference evidence="12" key="2">
    <citation type="submission" date="2025-09" db="UniProtKB">
        <authorList>
            <consortium name="Ensembl"/>
        </authorList>
    </citation>
    <scope>IDENTIFICATION</scope>
</reference>
<evidence type="ECO:0000256" key="9">
    <source>
        <dbReference type="PROSITE-ProRule" id="PRU00047"/>
    </source>
</evidence>
<reference evidence="12" key="1">
    <citation type="submission" date="2025-08" db="UniProtKB">
        <authorList>
            <consortium name="Ensembl"/>
        </authorList>
    </citation>
    <scope>IDENTIFICATION</scope>
</reference>
<keyword evidence="3" id="KW-0677">Repeat</keyword>
<keyword evidence="6" id="KW-0539">Nucleus</keyword>
<dbReference type="GO" id="GO:0008270">
    <property type="term" value="F:zinc ion binding"/>
    <property type="evidence" value="ECO:0007669"/>
    <property type="project" value="UniProtKB-KW"/>
</dbReference>
<dbReference type="AlphaFoldDB" id="A0A3B3SRZ3"/>
<evidence type="ECO:0000256" key="4">
    <source>
        <dbReference type="ARBA" id="ARBA00022771"/>
    </source>
</evidence>
<feature type="compositionally biased region" description="Basic residues" evidence="10">
    <location>
        <begin position="604"/>
        <end position="614"/>
    </location>
</feature>
<feature type="domain" description="CCHC-type" evidence="11">
    <location>
        <begin position="332"/>
        <end position="346"/>
    </location>
</feature>
<keyword evidence="5" id="KW-0862">Zinc</keyword>
<accession>A0A3B3SRZ3</accession>
<evidence type="ECO:0000313" key="12">
    <source>
        <dbReference type="Ensembl" id="ENSPKIP00000032866.1"/>
    </source>
</evidence>
<keyword evidence="4 9" id="KW-0863">Zinc-finger</keyword>
<feature type="compositionally biased region" description="Basic residues" evidence="10">
    <location>
        <begin position="495"/>
        <end position="512"/>
    </location>
</feature>
<dbReference type="Proteomes" id="UP000261540">
    <property type="component" value="Unplaced"/>
</dbReference>
<feature type="compositionally biased region" description="Basic and acidic residues" evidence="10">
    <location>
        <begin position="98"/>
        <end position="107"/>
    </location>
</feature>
<dbReference type="PANTHER" id="PTHR46543">
    <property type="entry name" value="ZINC FINGER CCHC DOMAIN-CONTAINING PROTEIN 7"/>
    <property type="match status" value="1"/>
</dbReference>
<dbReference type="InterPro" id="IPR036875">
    <property type="entry name" value="Znf_CCHC_sf"/>
</dbReference>
<dbReference type="Gene3D" id="4.10.60.10">
    <property type="entry name" value="Zinc finger, CCHC-type"/>
    <property type="match status" value="2"/>
</dbReference>
<dbReference type="GO" id="GO:0071031">
    <property type="term" value="P:nuclear mRNA surveillance of mRNA 3'-end processing"/>
    <property type="evidence" value="ECO:0007669"/>
    <property type="project" value="TreeGrafter"/>
</dbReference>
<organism evidence="12 13">
    <name type="scientific">Paramormyrops kingsleyae</name>
    <dbReference type="NCBI Taxonomy" id="1676925"/>
    <lineage>
        <taxon>Eukaryota</taxon>
        <taxon>Metazoa</taxon>
        <taxon>Chordata</taxon>
        <taxon>Craniata</taxon>
        <taxon>Vertebrata</taxon>
        <taxon>Euteleostomi</taxon>
        <taxon>Actinopterygii</taxon>
        <taxon>Neopterygii</taxon>
        <taxon>Teleostei</taxon>
        <taxon>Osteoglossocephala</taxon>
        <taxon>Osteoglossomorpha</taxon>
        <taxon>Osteoglossiformes</taxon>
        <taxon>Mormyridae</taxon>
        <taxon>Paramormyrops</taxon>
    </lineage>
</organism>
<evidence type="ECO:0000256" key="8">
    <source>
        <dbReference type="ARBA" id="ARBA00043023"/>
    </source>
</evidence>